<dbReference type="FunFam" id="1.10.10.10:FF:000163">
    <property type="entry name" value="MarR family transcriptional regulator"/>
    <property type="match status" value="1"/>
</dbReference>
<dbReference type="AlphaFoldDB" id="A0AB39XHQ0"/>
<comment type="subcellular location">
    <subcellularLocation>
        <location evidence="1">Cytoplasm</location>
    </subcellularLocation>
</comment>
<evidence type="ECO:0000256" key="4">
    <source>
        <dbReference type="ARBA" id="ARBA00023125"/>
    </source>
</evidence>
<evidence type="ECO:0000256" key="1">
    <source>
        <dbReference type="ARBA" id="ARBA00004496"/>
    </source>
</evidence>
<dbReference type="PROSITE" id="PS50995">
    <property type="entry name" value="HTH_MARR_2"/>
    <property type="match status" value="1"/>
</dbReference>
<dbReference type="SMART" id="SM00347">
    <property type="entry name" value="HTH_MARR"/>
    <property type="match status" value="1"/>
</dbReference>
<keyword evidence="5" id="KW-0804">Transcription</keyword>
<dbReference type="InterPro" id="IPR055166">
    <property type="entry name" value="Transc_reg_Sar_Rot_HTH"/>
</dbReference>
<evidence type="ECO:0000256" key="3">
    <source>
        <dbReference type="ARBA" id="ARBA00023015"/>
    </source>
</evidence>
<proteinExistence type="predicted"/>
<dbReference type="GO" id="GO:0003677">
    <property type="term" value="F:DNA binding"/>
    <property type="evidence" value="ECO:0007669"/>
    <property type="project" value="UniProtKB-KW"/>
</dbReference>
<dbReference type="PRINTS" id="PR00598">
    <property type="entry name" value="HTHMARR"/>
</dbReference>
<dbReference type="InterPro" id="IPR036390">
    <property type="entry name" value="WH_DNA-bd_sf"/>
</dbReference>
<dbReference type="SUPFAM" id="SSF46785">
    <property type="entry name" value="Winged helix' DNA-binding domain"/>
    <property type="match status" value="1"/>
</dbReference>
<accession>A0AB39XHQ0</accession>
<keyword evidence="3" id="KW-0805">Transcription regulation</keyword>
<keyword evidence="2" id="KW-0963">Cytoplasm</keyword>
<dbReference type="GO" id="GO:0006950">
    <property type="term" value="P:response to stress"/>
    <property type="evidence" value="ECO:0007669"/>
    <property type="project" value="TreeGrafter"/>
</dbReference>
<evidence type="ECO:0000256" key="2">
    <source>
        <dbReference type="ARBA" id="ARBA00022490"/>
    </source>
</evidence>
<dbReference type="InterPro" id="IPR036388">
    <property type="entry name" value="WH-like_DNA-bd_sf"/>
</dbReference>
<dbReference type="InterPro" id="IPR000835">
    <property type="entry name" value="HTH_MarR-typ"/>
</dbReference>
<dbReference type="GO" id="GO:0003700">
    <property type="term" value="F:DNA-binding transcription factor activity"/>
    <property type="evidence" value="ECO:0007669"/>
    <property type="project" value="InterPro"/>
</dbReference>
<dbReference type="Pfam" id="PF22381">
    <property type="entry name" value="Staph_reg_Sar_Rot"/>
    <property type="match status" value="1"/>
</dbReference>
<dbReference type="InterPro" id="IPR039422">
    <property type="entry name" value="MarR/SlyA-like"/>
</dbReference>
<evidence type="ECO:0000259" key="6">
    <source>
        <dbReference type="PROSITE" id="PS50995"/>
    </source>
</evidence>
<dbReference type="Gene3D" id="1.10.10.10">
    <property type="entry name" value="Winged helix-like DNA-binding domain superfamily/Winged helix DNA-binding domain"/>
    <property type="match status" value="1"/>
</dbReference>
<evidence type="ECO:0000256" key="5">
    <source>
        <dbReference type="ARBA" id="ARBA00023163"/>
    </source>
</evidence>
<dbReference type="EMBL" id="CP165734">
    <property type="protein sequence ID" value="XDV57484.1"/>
    <property type="molecule type" value="Genomic_DNA"/>
</dbReference>
<name>A0AB39XHQ0_9BRAD</name>
<dbReference type="PANTHER" id="PTHR33164">
    <property type="entry name" value="TRANSCRIPTIONAL REGULATOR, MARR FAMILY"/>
    <property type="match status" value="1"/>
</dbReference>
<organism evidence="7">
    <name type="scientific">Bradyrhizobium sp. LLZ17</name>
    <dbReference type="NCBI Taxonomy" id="3239388"/>
    <lineage>
        <taxon>Bacteria</taxon>
        <taxon>Pseudomonadati</taxon>
        <taxon>Pseudomonadota</taxon>
        <taxon>Alphaproteobacteria</taxon>
        <taxon>Hyphomicrobiales</taxon>
        <taxon>Nitrobacteraceae</taxon>
        <taxon>Bradyrhizobium</taxon>
    </lineage>
</organism>
<protein>
    <submittedName>
        <fullName evidence="7">MarR family winged helix-turn-helix transcriptional regulator</fullName>
    </submittedName>
</protein>
<gene>
    <name evidence="7" type="ORF">AB8Z38_33925</name>
</gene>
<dbReference type="GO" id="GO:0005737">
    <property type="term" value="C:cytoplasm"/>
    <property type="evidence" value="ECO:0007669"/>
    <property type="project" value="UniProtKB-SubCell"/>
</dbReference>
<keyword evidence="4" id="KW-0238">DNA-binding</keyword>
<reference evidence="7" key="1">
    <citation type="submission" date="2024-08" db="EMBL/GenBank/DDBJ databases">
        <authorList>
            <person name="Chaddad Z."/>
            <person name="Lamrabet M."/>
            <person name="Bouhnik O."/>
            <person name="Alami S."/>
            <person name="Wipf D."/>
            <person name="Courty P.E."/>
            <person name="Missbah El Idrissi M."/>
        </authorList>
    </citation>
    <scope>NUCLEOTIDE SEQUENCE</scope>
    <source>
        <strain evidence="7">LLZ17</strain>
    </source>
</reference>
<feature type="domain" description="HTH marR-type" evidence="6">
    <location>
        <begin position="81"/>
        <end position="215"/>
    </location>
</feature>
<evidence type="ECO:0000313" key="7">
    <source>
        <dbReference type="EMBL" id="XDV57484.1"/>
    </source>
</evidence>
<sequence>MAESPETIELIIEPPRRNPHVKRGRFDRARSIILFDFPCQALAIQSRAIYTEVYFVEVPVAIRKKRQIRQTTQTKRGPALNELLCFSIYSAGHAFNQFYRPLLSRIRLTYPQYLVMVVLWARDDRTVKELGEALFLESNTLTPLLKRLEGIGHIVRTRDPEDERQVRVRLTDRGLALRPEAANIGACAEEALGMSEGELVRVQREVSGIRDRLLDYQRKVDPVSPIDD</sequence>
<dbReference type="PANTHER" id="PTHR33164:SF5">
    <property type="entry name" value="ORGANIC HYDROPEROXIDE RESISTANCE TRANSCRIPTIONAL REGULATOR"/>
    <property type="match status" value="1"/>
</dbReference>